<dbReference type="EMBL" id="CAJVQB010037885">
    <property type="protein sequence ID" value="CAG8825682.1"/>
    <property type="molecule type" value="Genomic_DNA"/>
</dbReference>
<feature type="domain" description="Integrase catalytic" evidence="1">
    <location>
        <begin position="70"/>
        <end position="276"/>
    </location>
</feature>
<dbReference type="InterPro" id="IPR050951">
    <property type="entry name" value="Retrovirus_Pol_polyprotein"/>
</dbReference>
<dbReference type="PROSITE" id="PS50994">
    <property type="entry name" value="INTEGRASE"/>
    <property type="match status" value="1"/>
</dbReference>
<dbReference type="Proteomes" id="UP000789901">
    <property type="component" value="Unassembled WGS sequence"/>
</dbReference>
<keyword evidence="3" id="KW-1185">Reference proteome</keyword>
<dbReference type="InterPro" id="IPR036397">
    <property type="entry name" value="RNaseH_sf"/>
</dbReference>
<evidence type="ECO:0000313" key="3">
    <source>
        <dbReference type="Proteomes" id="UP000789901"/>
    </source>
</evidence>
<dbReference type="PANTHER" id="PTHR37984">
    <property type="entry name" value="PROTEIN CBG26694"/>
    <property type="match status" value="1"/>
</dbReference>
<dbReference type="SUPFAM" id="SSF53098">
    <property type="entry name" value="Ribonuclease H-like"/>
    <property type="match status" value="1"/>
</dbReference>
<comment type="caution">
    <text evidence="2">The sequence shown here is derived from an EMBL/GenBank/DDBJ whole genome shotgun (WGS) entry which is preliminary data.</text>
</comment>
<protein>
    <submittedName>
        <fullName evidence="2">9923_t:CDS:1</fullName>
    </submittedName>
</protein>
<dbReference type="PANTHER" id="PTHR37984:SF5">
    <property type="entry name" value="PROTEIN NYNRIN-LIKE"/>
    <property type="match status" value="1"/>
</dbReference>
<dbReference type="Gene3D" id="3.30.420.10">
    <property type="entry name" value="Ribonuclease H-like superfamily/Ribonuclease H"/>
    <property type="match status" value="1"/>
</dbReference>
<feature type="non-terminal residue" evidence="2">
    <location>
        <position position="407"/>
    </location>
</feature>
<sequence>MVRLSKIPDTPEDFNDMVNYLQHGTIAEKYNSTLKKSNFQRRYKNFVYDQQMGYLFFKQPSNDNSPPIKKRVVPTYDFELRETLLKKFHVDSAHFEYYKTSIKEKSDLVSVVSSGPLEHLQVNLVDLLLYAEHNDGYSYVLTLIDEGNMIHGELVNIFKNFGPPTKLQADNGSKFITSVLKKTCNAFEIKLVHGRARHPQSQGKIERFNQILSWHLTKIMWDKVSGSQGYYWIDVLPQFIIAYNKNNTLEDNTPRTNILGTNTPGTIPPEHNTPETIPPEHIPPKHILPETIPLGTILLGTISLGTIPPENATSQDNKALYEFHAMQVKHVHDEVAQNDEAYRNKLVIRRSVHRKKVIFEPEDKVAVVPDFDNNQKMQKRKLEQTCSITRKVVSVCNNNRMVRVDVN</sequence>
<organism evidence="2 3">
    <name type="scientific">Gigaspora margarita</name>
    <dbReference type="NCBI Taxonomy" id="4874"/>
    <lineage>
        <taxon>Eukaryota</taxon>
        <taxon>Fungi</taxon>
        <taxon>Fungi incertae sedis</taxon>
        <taxon>Mucoromycota</taxon>
        <taxon>Glomeromycotina</taxon>
        <taxon>Glomeromycetes</taxon>
        <taxon>Diversisporales</taxon>
        <taxon>Gigasporaceae</taxon>
        <taxon>Gigaspora</taxon>
    </lineage>
</organism>
<reference evidence="2 3" key="1">
    <citation type="submission" date="2021-06" db="EMBL/GenBank/DDBJ databases">
        <authorList>
            <person name="Kallberg Y."/>
            <person name="Tangrot J."/>
            <person name="Rosling A."/>
        </authorList>
    </citation>
    <scope>NUCLEOTIDE SEQUENCE [LARGE SCALE GENOMIC DNA]</scope>
    <source>
        <strain evidence="2 3">120-4 pot B 10/14</strain>
    </source>
</reference>
<dbReference type="InterPro" id="IPR012337">
    <property type="entry name" value="RNaseH-like_sf"/>
</dbReference>
<accession>A0ABN7WBZ7</accession>
<evidence type="ECO:0000313" key="2">
    <source>
        <dbReference type="EMBL" id="CAG8825682.1"/>
    </source>
</evidence>
<evidence type="ECO:0000259" key="1">
    <source>
        <dbReference type="PROSITE" id="PS50994"/>
    </source>
</evidence>
<name>A0ABN7WBZ7_GIGMA</name>
<gene>
    <name evidence="2" type="ORF">GMARGA_LOCUS28906</name>
</gene>
<proteinExistence type="predicted"/>
<dbReference type="InterPro" id="IPR001584">
    <property type="entry name" value="Integrase_cat-core"/>
</dbReference>